<protein>
    <submittedName>
        <fullName evidence="2">Uncharacterized protein</fullName>
    </submittedName>
</protein>
<dbReference type="VEuPathDB" id="TriTrypDB:BSAL_29570c"/>
<evidence type="ECO:0000313" key="3">
    <source>
        <dbReference type="Proteomes" id="UP000051952"/>
    </source>
</evidence>
<feature type="non-terminal residue" evidence="2">
    <location>
        <position position="1"/>
    </location>
</feature>
<accession>A0A0S4JL58</accession>
<organism evidence="2 3">
    <name type="scientific">Bodo saltans</name>
    <name type="common">Flagellated protozoan</name>
    <dbReference type="NCBI Taxonomy" id="75058"/>
    <lineage>
        <taxon>Eukaryota</taxon>
        <taxon>Discoba</taxon>
        <taxon>Euglenozoa</taxon>
        <taxon>Kinetoplastea</taxon>
        <taxon>Metakinetoplastina</taxon>
        <taxon>Eubodonida</taxon>
        <taxon>Bodonidae</taxon>
        <taxon>Bodo</taxon>
    </lineage>
</organism>
<sequence length="354" mass="40075">NVFCPRSSSVLEEQGSTNTEPQLTSRHISTILECLMNTFTRLSTKVSNTAPRPCTNMMYTVAQEAKIIINEPIEHTLRQTTKHDFLGVEYNMFPVAQTRLTERFLDRLRQARESLRGTPTMRDFLKITGRILYANVVMESLIFYSLDFYYMYKFLCRRVGTGLDTAARIWPSLVFRLQGILALLLKNEPRQWQIAAQAPSSLSHAALFTDASLEGYGAVLIMPDASLNVVAGKWTLGEKKIHIGILEAQAVPIALRNLTQLSLHKFDLWIDNTSVLGNLVLRNRYKAPPRSFEFASRVREIKTTEAWGNCGSVRYVPSDVNPADAPSRGFHVTWVPPESFASLFSNTSKIQRIR</sequence>
<proteinExistence type="predicted"/>
<feature type="region of interest" description="Disordered" evidence="1">
    <location>
        <begin position="1"/>
        <end position="22"/>
    </location>
</feature>
<dbReference type="Proteomes" id="UP000051952">
    <property type="component" value="Unassembled WGS sequence"/>
</dbReference>
<keyword evidence="3" id="KW-1185">Reference proteome</keyword>
<evidence type="ECO:0000256" key="1">
    <source>
        <dbReference type="SAM" id="MobiDB-lite"/>
    </source>
</evidence>
<dbReference type="OrthoDB" id="281757at2759"/>
<evidence type="ECO:0000313" key="2">
    <source>
        <dbReference type="EMBL" id="CUG90979.1"/>
    </source>
</evidence>
<dbReference type="EMBL" id="CYKH01001882">
    <property type="protein sequence ID" value="CUG90979.1"/>
    <property type="molecule type" value="Genomic_DNA"/>
</dbReference>
<gene>
    <name evidence="2" type="ORF">BSAL_29570c</name>
</gene>
<dbReference type="AlphaFoldDB" id="A0A0S4JL58"/>
<name>A0A0S4JL58_BODSA</name>
<reference evidence="3" key="1">
    <citation type="submission" date="2015-09" db="EMBL/GenBank/DDBJ databases">
        <authorList>
            <consortium name="Pathogen Informatics"/>
        </authorList>
    </citation>
    <scope>NUCLEOTIDE SEQUENCE [LARGE SCALE GENOMIC DNA]</scope>
    <source>
        <strain evidence="3">Lake Konstanz</strain>
    </source>
</reference>